<reference evidence="2" key="1">
    <citation type="journal article" date="2021" name="PeerJ">
        <title>Extensive microbial diversity within the chicken gut microbiome revealed by metagenomics and culture.</title>
        <authorList>
            <person name="Gilroy R."/>
            <person name="Ravi A."/>
            <person name="Getino M."/>
            <person name="Pursley I."/>
            <person name="Horton D.L."/>
            <person name="Alikhan N.F."/>
            <person name="Baker D."/>
            <person name="Gharbi K."/>
            <person name="Hall N."/>
            <person name="Watson M."/>
            <person name="Adriaenssens E.M."/>
            <person name="Foster-Nyarko E."/>
            <person name="Jarju S."/>
            <person name="Secka A."/>
            <person name="Antonio M."/>
            <person name="Oren A."/>
            <person name="Chaudhuri R.R."/>
            <person name="La Ragione R."/>
            <person name="Hildebrand F."/>
            <person name="Pallen M.J."/>
        </authorList>
    </citation>
    <scope>NUCLEOTIDE SEQUENCE</scope>
    <source>
        <strain evidence="2">CHK195-9823</strain>
    </source>
</reference>
<dbReference type="AlphaFoldDB" id="A0A9D1PBF0"/>
<gene>
    <name evidence="2" type="ORF">H9747_04000</name>
</gene>
<comment type="caution">
    <text evidence="2">The sequence shown here is derived from an EMBL/GenBank/DDBJ whole genome shotgun (WGS) entry which is preliminary data.</text>
</comment>
<dbReference type="Gene3D" id="3.60.21.10">
    <property type="match status" value="1"/>
</dbReference>
<dbReference type="Pfam" id="PF00149">
    <property type="entry name" value="Metallophos"/>
    <property type="match status" value="1"/>
</dbReference>
<dbReference type="Proteomes" id="UP000886814">
    <property type="component" value="Unassembled WGS sequence"/>
</dbReference>
<dbReference type="EMBL" id="DXIQ01000025">
    <property type="protein sequence ID" value="HIV38149.1"/>
    <property type="molecule type" value="Genomic_DNA"/>
</dbReference>
<name>A0A9D1PBF0_9FIRM</name>
<dbReference type="PANTHER" id="PTHR31302">
    <property type="entry name" value="TRANSMEMBRANE PROTEIN WITH METALLOPHOSPHOESTERASE DOMAIN-RELATED"/>
    <property type="match status" value="1"/>
</dbReference>
<protein>
    <submittedName>
        <fullName evidence="2">Metallophosphoesterase</fullName>
    </submittedName>
</protein>
<dbReference type="InterPro" id="IPR004843">
    <property type="entry name" value="Calcineurin-like_PHP"/>
</dbReference>
<evidence type="ECO:0000313" key="2">
    <source>
        <dbReference type="EMBL" id="HIV38149.1"/>
    </source>
</evidence>
<dbReference type="InterPro" id="IPR051158">
    <property type="entry name" value="Metallophosphoesterase_sf"/>
</dbReference>
<dbReference type="InterPro" id="IPR029052">
    <property type="entry name" value="Metallo-depent_PP-like"/>
</dbReference>
<evidence type="ECO:0000259" key="1">
    <source>
        <dbReference type="Pfam" id="PF00149"/>
    </source>
</evidence>
<dbReference type="GO" id="GO:0016787">
    <property type="term" value="F:hydrolase activity"/>
    <property type="evidence" value="ECO:0007669"/>
    <property type="project" value="InterPro"/>
</dbReference>
<sequence length="984" mass="115017">MRNSEYAWLQISDLHIFDNTEINTIKAAYQRLPYKEQIKFIVVTGDLHQYQSDYKMTITFLENLLDIFNLRKTDIFIVPGNHDSGPCNLKDEITESIENKVDKDQDCYRKHFVKGRLVDCFDEYNEFIQDFYGKYASVMYPNPEQVSVLTWNDTINIIHLNTAINCNGDNSLKQIVDIYQLSNFYEKLNKNYPSIIIAHHPFDNIHKLHRDTLRRNITDWKVSAYLCGDLHKKNYIPIHTYTSSGSNIPCIVCGKGTPENLDEYSDLGCVIYYKRKDSEKVTVYPFTWDSERKTFEPYSKFNNDRGTLEFELLKFHATSKKRKKVTSKNEKDSLVDGESIWLPDAEHATGIQARFETFARNNIINEFIQPNSKIWGLSAVKGIGKTYLLQIKSRQILKENKLLLPLGIERAAKNNWGTDTIHLETNVNLSGLLEYENVVVLWQYCIVVYVVNQLSNISNNTRDKKKWPINNPEVHLNNRLKEIVDSNKISKDTYSLCTCDVYENLDLVMKGVLTCKDWINIVHDDYPQLVLLRRRIKEMLEILGKESVAIMVDKVDQSVRQANAQEPDKCEVCEKRETIELCSNPNKSEEYCKDENTACRSICCYGCETFESAFPNTRLRIYGKKVKSKEHINVWQYLQIGLLEAVSIIKTEFEELIEVYFTIRQEAFACDNGLLGDRTKKITNLSKELSYSKEQQRTIFNQCISHQRDEYLYDPDLKKKEGKYEIAFVGVDKLCHPYAKHLTESVFDSIYRHSFDRARDIQEYGQMLTEHIDEIRKCDTFLERGEKVKELIEKKAAEMAFVDVGEDASKNECYYVEKIKLLPNFWTKSDNFKKFILMFDKNLLMGSEAKLICQNFNNLTRCEKNCADCKAKYHPFSMLYKLGLLGQIVVHNWKNNLEQEFLDSQEVSYITGDKLIYLNTNTVYLLHPALTKSIEKLNKKVKHFSGFIIGKELVVPRKQILELQRDFNTLKRKTYDKKYFYTKD</sequence>
<reference evidence="2" key="2">
    <citation type="submission" date="2021-04" db="EMBL/GenBank/DDBJ databases">
        <authorList>
            <person name="Gilroy R."/>
        </authorList>
    </citation>
    <scope>NUCLEOTIDE SEQUENCE</scope>
    <source>
        <strain evidence="2">CHK195-9823</strain>
    </source>
</reference>
<accession>A0A9D1PBF0</accession>
<proteinExistence type="predicted"/>
<dbReference type="SUPFAM" id="SSF56300">
    <property type="entry name" value="Metallo-dependent phosphatases"/>
    <property type="match status" value="1"/>
</dbReference>
<feature type="domain" description="Calcineurin-like phosphoesterase" evidence="1">
    <location>
        <begin position="9"/>
        <end position="232"/>
    </location>
</feature>
<evidence type="ECO:0000313" key="3">
    <source>
        <dbReference type="Proteomes" id="UP000886814"/>
    </source>
</evidence>
<organism evidence="2 3">
    <name type="scientific">Candidatus Blautia stercorigallinarum</name>
    <dbReference type="NCBI Taxonomy" id="2838501"/>
    <lineage>
        <taxon>Bacteria</taxon>
        <taxon>Bacillati</taxon>
        <taxon>Bacillota</taxon>
        <taxon>Clostridia</taxon>
        <taxon>Lachnospirales</taxon>
        <taxon>Lachnospiraceae</taxon>
        <taxon>Blautia</taxon>
    </lineage>
</organism>